<dbReference type="EMBL" id="AHPL01000001">
    <property type="protein sequence ID" value="KEC56523.1"/>
    <property type="molecule type" value="Genomic_DNA"/>
</dbReference>
<reference evidence="2 3" key="1">
    <citation type="submission" date="2012-04" db="EMBL/GenBank/DDBJ databases">
        <title>The Genome Sequence of Bartonella koehlerae C-29.</title>
        <authorList>
            <consortium name="The Broad Institute Genome Sequencing Platform"/>
            <consortium name="The Broad Institute Genome Sequencing Center for Infectious Disease"/>
            <person name="Feldgarden M."/>
            <person name="Kirby J."/>
            <person name="Kosoy M."/>
            <person name="Birtles R."/>
            <person name="Probert W.S."/>
            <person name="Chiaraviglio L."/>
            <person name="Walker B."/>
            <person name="Young S.K."/>
            <person name="Zeng Q."/>
            <person name="Gargeya S."/>
            <person name="Fitzgerald M."/>
            <person name="Haas B."/>
            <person name="Abouelleil A."/>
            <person name="Alvarado L."/>
            <person name="Arachchi H.M."/>
            <person name="Berlin A.M."/>
            <person name="Chapman S.B."/>
            <person name="Goldberg J."/>
            <person name="Griggs A."/>
            <person name="Gujja S."/>
            <person name="Hansen M."/>
            <person name="Howarth C."/>
            <person name="Imamovic A."/>
            <person name="Larimer J."/>
            <person name="McCowen C."/>
            <person name="Montmayeur A."/>
            <person name="Murphy C."/>
            <person name="Neiman D."/>
            <person name="Pearson M."/>
            <person name="Priest M."/>
            <person name="Roberts A."/>
            <person name="Saif S."/>
            <person name="Shea T."/>
            <person name="Sisk P."/>
            <person name="Sykes S."/>
            <person name="Wortman J."/>
            <person name="Nusbaum C."/>
            <person name="Birren B."/>
        </authorList>
    </citation>
    <scope>NUCLEOTIDE SEQUENCE [LARGE SCALE GENOMIC DNA]</scope>
    <source>
        <strain evidence="2 3">C-29</strain>
    </source>
</reference>
<organism evidence="2 3">
    <name type="scientific">Bartonella koehlerae C-29</name>
    <dbReference type="NCBI Taxonomy" id="1134510"/>
    <lineage>
        <taxon>Bacteria</taxon>
        <taxon>Pseudomonadati</taxon>
        <taxon>Pseudomonadota</taxon>
        <taxon>Alphaproteobacteria</taxon>
        <taxon>Hyphomicrobiales</taxon>
        <taxon>Bartonellaceae</taxon>
        <taxon>Bartonella</taxon>
    </lineage>
</organism>
<keyword evidence="1" id="KW-0812">Transmembrane</keyword>
<feature type="transmembrane region" description="Helical" evidence="1">
    <location>
        <begin position="49"/>
        <end position="70"/>
    </location>
</feature>
<dbReference type="Proteomes" id="UP000027015">
    <property type="component" value="Unassembled WGS sequence"/>
</dbReference>
<accession>A0A067WID4</accession>
<keyword evidence="1" id="KW-1133">Transmembrane helix</keyword>
<feature type="transmembrane region" description="Helical" evidence="1">
    <location>
        <begin position="76"/>
        <end position="97"/>
    </location>
</feature>
<evidence type="ECO:0000256" key="1">
    <source>
        <dbReference type="SAM" id="Phobius"/>
    </source>
</evidence>
<gene>
    <name evidence="2" type="ORF">O9A_00017</name>
</gene>
<dbReference type="AlphaFoldDB" id="A0A067WID4"/>
<dbReference type="HOGENOM" id="CLU_091641_1_1_5"/>
<evidence type="ECO:0000313" key="2">
    <source>
        <dbReference type="EMBL" id="KEC56523.1"/>
    </source>
</evidence>
<keyword evidence="1" id="KW-0472">Membrane</keyword>
<dbReference type="STRING" id="1134510.O9A_00017"/>
<dbReference type="eggNOG" id="COG3772">
    <property type="taxonomic scope" value="Bacteria"/>
</dbReference>
<name>A0A067WID4_9HYPH</name>
<dbReference type="PATRIC" id="fig|1134510.3.peg.20"/>
<sequence length="104" mass="11629">MPTELQKWTRAGRKRLQRLVIAEILKQVCRLRVLILLPIINKSKRLESLLGKIEVLAPILGSFSGLTGILTGQGPIQWALVVVMVLATITAIGMSVYQMREEYS</sequence>
<protein>
    <submittedName>
        <fullName evidence="2">Uncharacterized protein</fullName>
    </submittedName>
</protein>
<keyword evidence="3" id="KW-1185">Reference proteome</keyword>
<proteinExistence type="predicted"/>
<comment type="caution">
    <text evidence="2">The sequence shown here is derived from an EMBL/GenBank/DDBJ whole genome shotgun (WGS) entry which is preliminary data.</text>
</comment>
<evidence type="ECO:0000313" key="3">
    <source>
        <dbReference type="Proteomes" id="UP000027015"/>
    </source>
</evidence>